<organism evidence="1">
    <name type="scientific">Lepeophtheirus salmonis</name>
    <name type="common">Salmon louse</name>
    <name type="synonym">Caligus salmonis</name>
    <dbReference type="NCBI Taxonomy" id="72036"/>
    <lineage>
        <taxon>Eukaryota</taxon>
        <taxon>Metazoa</taxon>
        <taxon>Ecdysozoa</taxon>
        <taxon>Arthropoda</taxon>
        <taxon>Crustacea</taxon>
        <taxon>Multicrustacea</taxon>
        <taxon>Hexanauplia</taxon>
        <taxon>Copepoda</taxon>
        <taxon>Siphonostomatoida</taxon>
        <taxon>Caligidae</taxon>
        <taxon>Lepeophtheirus</taxon>
    </lineage>
</organism>
<reference evidence="1" key="1">
    <citation type="submission" date="2014-05" db="EMBL/GenBank/DDBJ databases">
        <authorList>
            <person name="Chronopoulou M."/>
        </authorList>
    </citation>
    <scope>NUCLEOTIDE SEQUENCE</scope>
    <source>
        <tissue evidence="1">Whole organism</tissue>
    </source>
</reference>
<sequence>MWNLLSISVAS</sequence>
<proteinExistence type="predicted"/>
<name>A0A0K2VLX4_LEPSM</name>
<dbReference type="EMBL" id="HACA01033889">
    <property type="protein sequence ID" value="CDW51251.1"/>
    <property type="molecule type" value="Transcribed_RNA"/>
</dbReference>
<protein>
    <submittedName>
        <fullName evidence="1">Uncharacterized protein</fullName>
    </submittedName>
</protein>
<evidence type="ECO:0000313" key="1">
    <source>
        <dbReference type="EMBL" id="CDW51251.1"/>
    </source>
</evidence>
<accession>A0A0K2VLX4</accession>